<proteinExistence type="predicted"/>
<dbReference type="KEGG" id="boe:106312436"/>
<dbReference type="HOGENOM" id="CLU_091490_0_0_1"/>
<feature type="region of interest" description="Disordered" evidence="9">
    <location>
        <begin position="171"/>
        <end position="193"/>
    </location>
</feature>
<keyword evidence="5 8" id="KW-0863">Zinc-finger</keyword>
<evidence type="ECO:0000256" key="2">
    <source>
        <dbReference type="ARBA" id="ARBA00012483"/>
    </source>
</evidence>
<evidence type="ECO:0000256" key="3">
    <source>
        <dbReference type="ARBA" id="ARBA00022679"/>
    </source>
</evidence>
<protein>
    <recommendedName>
        <fullName evidence="2">RING-type E3 ubiquitin transferase</fullName>
        <ecNumber evidence="2">2.3.2.27</ecNumber>
    </recommendedName>
</protein>
<dbReference type="eggNOG" id="KOG0800">
    <property type="taxonomic scope" value="Eukaryota"/>
</dbReference>
<dbReference type="AlphaFoldDB" id="A0A0D3DXE5"/>
<keyword evidence="4" id="KW-0479">Metal-binding</keyword>
<evidence type="ECO:0000256" key="1">
    <source>
        <dbReference type="ARBA" id="ARBA00000900"/>
    </source>
</evidence>
<dbReference type="STRING" id="109376.A0A0D3DXE5"/>
<dbReference type="GO" id="GO:0061630">
    <property type="term" value="F:ubiquitin protein ligase activity"/>
    <property type="evidence" value="ECO:0007669"/>
    <property type="project" value="UniProtKB-EC"/>
</dbReference>
<evidence type="ECO:0000256" key="6">
    <source>
        <dbReference type="ARBA" id="ARBA00022786"/>
    </source>
</evidence>
<sequence>MSTDTEANFRALAAVFRRRIEEGGFLPVNFASADGEADEGGESTDRRGSVIQRVVVIRSPVGLEDFLNGDGSGKQGRSPASKSSVESMPRVVIGGDKEAGAGGGGGGCSICLEEWSDGDVAAEMPCKHEFHSKCVEEWLGRHATCPLCRYEMPVEEVEGEKKVGVWIGLSVSTGGRRDGEDGGDSNPRDDTEA</sequence>
<dbReference type="SUPFAM" id="SSF57850">
    <property type="entry name" value="RING/U-box"/>
    <property type="match status" value="1"/>
</dbReference>
<dbReference type="FunFam" id="3.30.40.10:FF:000127">
    <property type="entry name" value="E3 ubiquitin-protein ligase RNF181"/>
    <property type="match status" value="1"/>
</dbReference>
<reference evidence="11 12" key="1">
    <citation type="journal article" date="2014" name="Genome Biol.">
        <title>Transcriptome and methylome profiling reveals relics of genome dominance in the mesopolyploid Brassica oleracea.</title>
        <authorList>
            <person name="Parkin I.A."/>
            <person name="Koh C."/>
            <person name="Tang H."/>
            <person name="Robinson S.J."/>
            <person name="Kagale S."/>
            <person name="Clarke W.E."/>
            <person name="Town C.D."/>
            <person name="Nixon J."/>
            <person name="Krishnakumar V."/>
            <person name="Bidwell S.L."/>
            <person name="Denoeud F."/>
            <person name="Belcram H."/>
            <person name="Links M.G."/>
            <person name="Just J."/>
            <person name="Clarke C."/>
            <person name="Bender T."/>
            <person name="Huebert T."/>
            <person name="Mason A.S."/>
            <person name="Pires J.C."/>
            <person name="Barker G."/>
            <person name="Moore J."/>
            <person name="Walley P.G."/>
            <person name="Manoli S."/>
            <person name="Batley J."/>
            <person name="Edwards D."/>
            <person name="Nelson M.N."/>
            <person name="Wang X."/>
            <person name="Paterson A.H."/>
            <person name="King G."/>
            <person name="Bancroft I."/>
            <person name="Chalhoub B."/>
            <person name="Sharpe A.G."/>
        </authorList>
    </citation>
    <scope>NUCLEOTIDE SEQUENCE</scope>
    <source>
        <strain evidence="11 12">cv. TO1000</strain>
    </source>
</reference>
<evidence type="ECO:0000256" key="4">
    <source>
        <dbReference type="ARBA" id="ARBA00022723"/>
    </source>
</evidence>
<dbReference type="Gene3D" id="3.30.40.10">
    <property type="entry name" value="Zinc/RING finger domain, C3HC4 (zinc finger)"/>
    <property type="match status" value="1"/>
</dbReference>
<accession>A0A0D3DXE5</accession>
<evidence type="ECO:0000256" key="9">
    <source>
        <dbReference type="SAM" id="MobiDB-lite"/>
    </source>
</evidence>
<dbReference type="CDD" id="cd16454">
    <property type="entry name" value="RING-H2_PA-TM-RING"/>
    <property type="match status" value="1"/>
</dbReference>
<dbReference type="GeneID" id="106312436"/>
<dbReference type="GO" id="GO:0016567">
    <property type="term" value="P:protein ubiquitination"/>
    <property type="evidence" value="ECO:0007669"/>
    <property type="project" value="TreeGrafter"/>
</dbReference>
<evidence type="ECO:0000256" key="7">
    <source>
        <dbReference type="ARBA" id="ARBA00022833"/>
    </source>
</evidence>
<dbReference type="OrthoDB" id="8062037at2759"/>
<dbReference type="PANTHER" id="PTHR15710">
    <property type="entry name" value="E3 UBIQUITIN-PROTEIN LIGASE PRAJA"/>
    <property type="match status" value="1"/>
</dbReference>
<dbReference type="Gramene" id="Bo8g106950.1">
    <property type="protein sequence ID" value="Bo8g106950.1"/>
    <property type="gene ID" value="Bo8g106950"/>
</dbReference>
<keyword evidence="3" id="KW-0808">Transferase</keyword>
<dbReference type="Proteomes" id="UP000032141">
    <property type="component" value="Chromosome C8"/>
</dbReference>
<evidence type="ECO:0000256" key="8">
    <source>
        <dbReference type="PROSITE-ProRule" id="PRU00175"/>
    </source>
</evidence>
<dbReference type="InterPro" id="IPR013083">
    <property type="entry name" value="Znf_RING/FYVE/PHD"/>
</dbReference>
<evidence type="ECO:0000256" key="5">
    <source>
        <dbReference type="ARBA" id="ARBA00022771"/>
    </source>
</evidence>
<dbReference type="PANTHER" id="PTHR15710:SF159">
    <property type="entry name" value="RING-TYPE DOMAIN-CONTAINING PROTEIN"/>
    <property type="match status" value="1"/>
</dbReference>
<dbReference type="SMART" id="SM00184">
    <property type="entry name" value="RING"/>
    <property type="match status" value="1"/>
</dbReference>
<comment type="catalytic activity">
    <reaction evidence="1">
        <text>S-ubiquitinyl-[E2 ubiquitin-conjugating enzyme]-L-cysteine + [acceptor protein]-L-lysine = [E2 ubiquitin-conjugating enzyme]-L-cysteine + N(6)-ubiquitinyl-[acceptor protein]-L-lysine.</text>
        <dbReference type="EC" id="2.3.2.27"/>
    </reaction>
</comment>
<feature type="compositionally biased region" description="Basic and acidic residues" evidence="9">
    <location>
        <begin position="175"/>
        <end position="193"/>
    </location>
</feature>
<dbReference type="EnsemblPlants" id="Bo8g106950.1">
    <property type="protein sequence ID" value="Bo8g106950.1"/>
    <property type="gene ID" value="Bo8g106950"/>
</dbReference>
<dbReference type="EC" id="2.3.2.27" evidence="2"/>
<dbReference type="Pfam" id="PF13639">
    <property type="entry name" value="zf-RING_2"/>
    <property type="match status" value="1"/>
</dbReference>
<dbReference type="SMR" id="A0A0D3DXE5"/>
<dbReference type="GO" id="GO:0008270">
    <property type="term" value="F:zinc ion binding"/>
    <property type="evidence" value="ECO:0007669"/>
    <property type="project" value="UniProtKB-KW"/>
</dbReference>
<keyword evidence="12" id="KW-1185">Reference proteome</keyword>
<keyword evidence="7" id="KW-0862">Zinc</keyword>
<dbReference type="PROSITE" id="PS50089">
    <property type="entry name" value="ZF_RING_2"/>
    <property type="match status" value="1"/>
</dbReference>
<feature type="region of interest" description="Disordered" evidence="9">
    <location>
        <begin position="66"/>
        <end position="88"/>
    </location>
</feature>
<organism evidence="11 12">
    <name type="scientific">Brassica oleracea var. oleracea</name>
    <dbReference type="NCBI Taxonomy" id="109376"/>
    <lineage>
        <taxon>Eukaryota</taxon>
        <taxon>Viridiplantae</taxon>
        <taxon>Streptophyta</taxon>
        <taxon>Embryophyta</taxon>
        <taxon>Tracheophyta</taxon>
        <taxon>Spermatophyta</taxon>
        <taxon>Magnoliopsida</taxon>
        <taxon>eudicotyledons</taxon>
        <taxon>Gunneridae</taxon>
        <taxon>Pentapetalae</taxon>
        <taxon>rosids</taxon>
        <taxon>malvids</taxon>
        <taxon>Brassicales</taxon>
        <taxon>Brassicaceae</taxon>
        <taxon>Brassiceae</taxon>
        <taxon>Brassica</taxon>
    </lineage>
</organism>
<dbReference type="GO" id="GO:0005737">
    <property type="term" value="C:cytoplasm"/>
    <property type="evidence" value="ECO:0007669"/>
    <property type="project" value="TreeGrafter"/>
</dbReference>
<name>A0A0D3DXE5_BRAOL</name>
<dbReference type="RefSeq" id="XP_013605415.1">
    <property type="nucleotide sequence ID" value="XM_013749961.1"/>
</dbReference>
<evidence type="ECO:0000313" key="12">
    <source>
        <dbReference type="Proteomes" id="UP000032141"/>
    </source>
</evidence>
<reference evidence="11" key="2">
    <citation type="submission" date="2015-03" db="UniProtKB">
        <authorList>
            <consortium name="EnsemblPlants"/>
        </authorList>
    </citation>
    <scope>IDENTIFICATION</scope>
</reference>
<feature type="domain" description="RING-type" evidence="10">
    <location>
        <begin position="108"/>
        <end position="149"/>
    </location>
</feature>
<dbReference type="InterPro" id="IPR001841">
    <property type="entry name" value="Znf_RING"/>
</dbReference>
<evidence type="ECO:0000313" key="11">
    <source>
        <dbReference type="EnsemblPlants" id="Bo8g106950.1"/>
    </source>
</evidence>
<keyword evidence="6" id="KW-0833">Ubl conjugation pathway</keyword>
<evidence type="ECO:0000259" key="10">
    <source>
        <dbReference type="PROSITE" id="PS50089"/>
    </source>
</evidence>